<dbReference type="EMBL" id="AP012057">
    <property type="protein sequence ID" value="BAN03482.1"/>
    <property type="molecule type" value="Genomic_DNA"/>
</dbReference>
<feature type="transmembrane region" description="Helical" evidence="7">
    <location>
        <begin position="261"/>
        <end position="281"/>
    </location>
</feature>
<evidence type="ECO:0000259" key="8">
    <source>
        <dbReference type="PROSITE" id="PS50928"/>
    </source>
</evidence>
<feature type="transmembrane region" description="Helical" evidence="7">
    <location>
        <begin position="155"/>
        <end position="178"/>
    </location>
</feature>
<comment type="subcellular location">
    <subcellularLocation>
        <location evidence="1 7">Cell membrane</location>
        <topology evidence="1 7">Multi-pass membrane protein</topology>
    </subcellularLocation>
</comment>
<keyword evidence="3" id="KW-1003">Cell membrane</keyword>
<evidence type="ECO:0000256" key="3">
    <source>
        <dbReference type="ARBA" id="ARBA00022475"/>
    </source>
</evidence>
<feature type="transmembrane region" description="Helical" evidence="7">
    <location>
        <begin position="107"/>
        <end position="127"/>
    </location>
</feature>
<dbReference type="RefSeq" id="WP_015442729.1">
    <property type="nucleotide sequence ID" value="NC_020520.1"/>
</dbReference>
<dbReference type="GO" id="GO:0005886">
    <property type="term" value="C:plasma membrane"/>
    <property type="evidence" value="ECO:0007669"/>
    <property type="project" value="UniProtKB-SubCell"/>
</dbReference>
<evidence type="ECO:0000256" key="1">
    <source>
        <dbReference type="ARBA" id="ARBA00004651"/>
    </source>
</evidence>
<feature type="domain" description="ABC transmembrane type-1" evidence="8">
    <location>
        <begin position="70"/>
        <end position="282"/>
    </location>
</feature>
<reference evidence="9 10" key="1">
    <citation type="journal article" date="2013" name="Int. J. Syst. Evol. Microbiol.">
        <title>Ilumatobacter nonamiense sp. nov. and Ilumatobacter coccineum sp. nov., isolated from seashore sand.</title>
        <authorList>
            <person name="Matsumoto A."/>
            <person name="Kasai H."/>
            <person name="Matsuo Y."/>
            <person name="Shizuri Y."/>
            <person name="Ichikawa N."/>
            <person name="Fujita N."/>
            <person name="Omura S."/>
            <person name="Takahashi Y."/>
        </authorList>
    </citation>
    <scope>NUCLEOTIDE SEQUENCE [LARGE SCALE GENOMIC DNA]</scope>
    <source>
        <strain evidence="10">NBRC 103263 / KCTC 29153 / YM16-304</strain>
    </source>
</reference>
<proteinExistence type="inferred from homology"/>
<dbReference type="Gene3D" id="1.10.3720.10">
    <property type="entry name" value="MetI-like"/>
    <property type="match status" value="1"/>
</dbReference>
<dbReference type="PROSITE" id="PS50928">
    <property type="entry name" value="ABC_TM1"/>
    <property type="match status" value="1"/>
</dbReference>
<dbReference type="PANTHER" id="PTHR30193">
    <property type="entry name" value="ABC TRANSPORTER PERMEASE PROTEIN"/>
    <property type="match status" value="1"/>
</dbReference>
<dbReference type="KEGG" id="aym:YM304_31680"/>
<gene>
    <name evidence="9" type="ORF">YM304_31680</name>
</gene>
<keyword evidence="4 7" id="KW-0812">Transmembrane</keyword>
<dbReference type="CDD" id="cd06261">
    <property type="entry name" value="TM_PBP2"/>
    <property type="match status" value="1"/>
</dbReference>
<feature type="transmembrane region" description="Helical" evidence="7">
    <location>
        <begin position="74"/>
        <end position="95"/>
    </location>
</feature>
<dbReference type="InterPro" id="IPR035906">
    <property type="entry name" value="MetI-like_sf"/>
</dbReference>
<name>A0A6C7EBV5_ILUCY</name>
<dbReference type="PANTHER" id="PTHR30193:SF37">
    <property type="entry name" value="INNER MEMBRANE ABC TRANSPORTER PERMEASE PROTEIN YCJO"/>
    <property type="match status" value="1"/>
</dbReference>
<evidence type="ECO:0000256" key="6">
    <source>
        <dbReference type="ARBA" id="ARBA00023136"/>
    </source>
</evidence>
<dbReference type="SUPFAM" id="SSF161098">
    <property type="entry name" value="MetI-like"/>
    <property type="match status" value="1"/>
</dbReference>
<dbReference type="GO" id="GO:0055085">
    <property type="term" value="P:transmembrane transport"/>
    <property type="evidence" value="ECO:0007669"/>
    <property type="project" value="InterPro"/>
</dbReference>
<sequence length="293" mass="32514">MVGQSGFKKALTVSVFLGPSLLALLAFSIGPMLGTVWVSFQEWNLIRDAEFIGLENYRELWGDDDFRRALLNTLYYLVGYLPLVIIGGLGLALLVNSKFKGVAMFRAMYFLPVVTSWVVVALLWKWLLNPNDGVVNWALGLVGIDGPGWWTDPTWAMPSIILASAWKDLGFVMIILLAGLQSIDESLYEAAKIDGAGPWRRLRSITVPMLTPSLFFVVVISLINGFQVFDQVWVMTNGGPVGSSTVVVEQIVKNTFTFGRAGYASAMSVVLFVIILIVTALQMRMQKRWVFYG</sequence>
<dbReference type="OrthoDB" id="4053402at2"/>
<protein>
    <submittedName>
        <fullName evidence="9">Putative ABC transporter permease protein</fullName>
    </submittedName>
</protein>
<evidence type="ECO:0000256" key="5">
    <source>
        <dbReference type="ARBA" id="ARBA00022989"/>
    </source>
</evidence>
<dbReference type="InterPro" id="IPR051393">
    <property type="entry name" value="ABC_transporter_permease"/>
</dbReference>
<evidence type="ECO:0000313" key="10">
    <source>
        <dbReference type="Proteomes" id="UP000011863"/>
    </source>
</evidence>
<dbReference type="InterPro" id="IPR000515">
    <property type="entry name" value="MetI-like"/>
</dbReference>
<dbReference type="AlphaFoldDB" id="A0A6C7EBV5"/>
<organism evidence="9 10">
    <name type="scientific">Ilumatobacter coccineus (strain NBRC 103263 / KCTC 29153 / YM16-304)</name>
    <dbReference type="NCBI Taxonomy" id="1313172"/>
    <lineage>
        <taxon>Bacteria</taxon>
        <taxon>Bacillati</taxon>
        <taxon>Actinomycetota</taxon>
        <taxon>Acidimicrobiia</taxon>
        <taxon>Acidimicrobiales</taxon>
        <taxon>Ilumatobacteraceae</taxon>
        <taxon>Ilumatobacter</taxon>
    </lineage>
</organism>
<evidence type="ECO:0000313" key="9">
    <source>
        <dbReference type="EMBL" id="BAN03482.1"/>
    </source>
</evidence>
<dbReference type="Pfam" id="PF00528">
    <property type="entry name" value="BPD_transp_1"/>
    <property type="match status" value="1"/>
</dbReference>
<evidence type="ECO:0000256" key="2">
    <source>
        <dbReference type="ARBA" id="ARBA00022448"/>
    </source>
</evidence>
<keyword evidence="6 7" id="KW-0472">Membrane</keyword>
<feature type="transmembrane region" description="Helical" evidence="7">
    <location>
        <begin position="209"/>
        <end position="229"/>
    </location>
</feature>
<accession>A0A6C7EBV5</accession>
<comment type="similarity">
    <text evidence="7">Belongs to the binding-protein-dependent transport system permease family.</text>
</comment>
<evidence type="ECO:0000256" key="7">
    <source>
        <dbReference type="RuleBase" id="RU363032"/>
    </source>
</evidence>
<feature type="transmembrane region" description="Helical" evidence="7">
    <location>
        <begin position="21"/>
        <end position="40"/>
    </location>
</feature>
<evidence type="ECO:0000256" key="4">
    <source>
        <dbReference type="ARBA" id="ARBA00022692"/>
    </source>
</evidence>
<keyword evidence="5 7" id="KW-1133">Transmembrane helix</keyword>
<dbReference type="Proteomes" id="UP000011863">
    <property type="component" value="Chromosome"/>
</dbReference>
<keyword evidence="2 7" id="KW-0813">Transport</keyword>
<keyword evidence="10" id="KW-1185">Reference proteome</keyword>